<organism evidence="1 3">
    <name type="scientific">Didymodactylos carnosus</name>
    <dbReference type="NCBI Taxonomy" id="1234261"/>
    <lineage>
        <taxon>Eukaryota</taxon>
        <taxon>Metazoa</taxon>
        <taxon>Spiralia</taxon>
        <taxon>Gnathifera</taxon>
        <taxon>Rotifera</taxon>
        <taxon>Eurotatoria</taxon>
        <taxon>Bdelloidea</taxon>
        <taxon>Philodinida</taxon>
        <taxon>Philodinidae</taxon>
        <taxon>Didymodactylos</taxon>
    </lineage>
</organism>
<dbReference type="OrthoDB" id="10029846at2759"/>
<evidence type="ECO:0008006" key="4">
    <source>
        <dbReference type="Google" id="ProtNLM"/>
    </source>
</evidence>
<protein>
    <recommendedName>
        <fullName evidence="4">FLYWCH-type domain-containing protein</fullName>
    </recommendedName>
</protein>
<dbReference type="AlphaFoldDB" id="A0A815KQP2"/>
<comment type="caution">
    <text evidence="1">The sequence shown here is derived from an EMBL/GenBank/DDBJ whole genome shotgun (WGS) entry which is preliminary data.</text>
</comment>
<dbReference type="EMBL" id="CAJOBC010082844">
    <property type="protein sequence ID" value="CAF4293005.1"/>
    <property type="molecule type" value="Genomic_DNA"/>
</dbReference>
<keyword evidence="3" id="KW-1185">Reference proteome</keyword>
<dbReference type="EMBL" id="CAJNOQ010017424">
    <property type="protein sequence ID" value="CAF1398963.1"/>
    <property type="molecule type" value="Genomic_DNA"/>
</dbReference>
<evidence type="ECO:0000313" key="1">
    <source>
        <dbReference type="EMBL" id="CAF1398963.1"/>
    </source>
</evidence>
<dbReference type="Proteomes" id="UP000663829">
    <property type="component" value="Unassembled WGS sequence"/>
</dbReference>
<dbReference type="Proteomes" id="UP000681722">
    <property type="component" value="Unassembled WGS sequence"/>
</dbReference>
<accession>A0A815KQP2</accession>
<evidence type="ECO:0000313" key="3">
    <source>
        <dbReference type="Proteomes" id="UP000663829"/>
    </source>
</evidence>
<name>A0A815KQP2_9BILA</name>
<proteinExistence type="predicted"/>
<gene>
    <name evidence="1" type="ORF">GPM918_LOCUS33170</name>
    <name evidence="2" type="ORF">SRO942_LOCUS33852</name>
</gene>
<sequence length="163" mass="18605">MSHTQYALHCTHTVCVQCKVTTTTYPNLSVVVRYNHTHLPDESCAKILEIRKLLKRKSTAEAGPIDCIVEEAYNNANRQSSSTDLLTNFPLLHIMKNTLQRHRRKNRPPVPHTIEQLPFPLPDTYYKTTNGESFLLYDGLLAGTRSLIFSSYGDIVHLSQQEH</sequence>
<reference evidence="1" key="1">
    <citation type="submission" date="2021-02" db="EMBL/GenBank/DDBJ databases">
        <authorList>
            <person name="Nowell W R."/>
        </authorList>
    </citation>
    <scope>NUCLEOTIDE SEQUENCE</scope>
</reference>
<evidence type="ECO:0000313" key="2">
    <source>
        <dbReference type="EMBL" id="CAF4293005.1"/>
    </source>
</evidence>